<keyword evidence="2" id="KW-0472">Membrane</keyword>
<evidence type="ECO:0000256" key="2">
    <source>
        <dbReference type="SAM" id="Phobius"/>
    </source>
</evidence>
<proteinExistence type="predicted"/>
<dbReference type="AlphaFoldDB" id="A0A507ERQ0"/>
<feature type="transmembrane region" description="Helical" evidence="2">
    <location>
        <begin position="6"/>
        <end position="27"/>
    </location>
</feature>
<evidence type="ECO:0000256" key="1">
    <source>
        <dbReference type="SAM" id="MobiDB-lite"/>
    </source>
</evidence>
<feature type="transmembrane region" description="Helical" evidence="2">
    <location>
        <begin position="176"/>
        <end position="193"/>
    </location>
</feature>
<feature type="transmembrane region" description="Helical" evidence="2">
    <location>
        <begin position="34"/>
        <end position="59"/>
    </location>
</feature>
<keyword evidence="2" id="KW-0812">Transmembrane</keyword>
<reference evidence="3 4" key="1">
    <citation type="journal article" date="2019" name="Sci. Rep.">
        <title>Comparative genomics of chytrid fungi reveal insights into the obligate biotrophic and pathogenic lifestyle of Synchytrium endobioticum.</title>
        <authorList>
            <person name="van de Vossenberg B.T.L.H."/>
            <person name="Warris S."/>
            <person name="Nguyen H.D.T."/>
            <person name="van Gent-Pelzer M.P.E."/>
            <person name="Joly D.L."/>
            <person name="van de Geest H.C."/>
            <person name="Bonants P.J.M."/>
            <person name="Smith D.S."/>
            <person name="Levesque C.A."/>
            <person name="van der Lee T.A.J."/>
        </authorList>
    </citation>
    <scope>NUCLEOTIDE SEQUENCE [LARGE SCALE GENOMIC DNA]</scope>
    <source>
        <strain evidence="3 4">CBS 675.73</strain>
    </source>
</reference>
<dbReference type="EMBL" id="QEAP01000460">
    <property type="protein sequence ID" value="TPX66005.1"/>
    <property type="molecule type" value="Genomic_DNA"/>
</dbReference>
<dbReference type="STRING" id="246404.A0A507ERQ0"/>
<sequence length="537" mass="59148">MNTTQVAVGALSDALLQAAHVFILVYGSRRVQMALLWSWCVGGAVSAVVALAATLFGVGGRLTNLLSLILTLIANTKHFGTISARAFELVYAQPHQLSNSYDALLAATSTRVYRILTLSIHCILIAAACALLPLIVADAFFTIAFAQLISFFAFEFKFANNRWPFHRCIVFFEERALYFLMFGLPFAGLGLVLPPWLSSVVIVLLYPFIIILANRAKPLPRIVNSQPSSQVESSSANSVTFMDTILLQRVPLFWVATRMVDTLIYFFVGRRVVVDPPQEEPQQLRQQRANTNPSKHVAFKDAAQHDVAPSAASLEATDTTEYSKNGLPKSISFLTAVKSIRLEYLTLTGNIPDGLGALKNLTHLHLEGNYLTPELAQPAVWPDLSENQLGGLKSFIKNVSQVPSNCVWPTSKLIFLYAVDNDFSAIPASVSQLTVLEDLHISGNPLSCEIPSEIWNLAALKILEMSNCNMFGSLTGMGNLRQLMILNVSKNRFSEAYDGQRFHKYHEDHDVLPHTGDCSDSEPEPESETNPNGFVSD</sequence>
<dbReference type="Pfam" id="PF00560">
    <property type="entry name" value="LRR_1"/>
    <property type="match status" value="1"/>
</dbReference>
<dbReference type="SUPFAM" id="SSF52058">
    <property type="entry name" value="L domain-like"/>
    <property type="match status" value="1"/>
</dbReference>
<dbReference type="Proteomes" id="UP000320333">
    <property type="component" value="Unassembled WGS sequence"/>
</dbReference>
<organism evidence="3 4">
    <name type="scientific">Chytriomyces confervae</name>
    <dbReference type="NCBI Taxonomy" id="246404"/>
    <lineage>
        <taxon>Eukaryota</taxon>
        <taxon>Fungi</taxon>
        <taxon>Fungi incertae sedis</taxon>
        <taxon>Chytridiomycota</taxon>
        <taxon>Chytridiomycota incertae sedis</taxon>
        <taxon>Chytridiomycetes</taxon>
        <taxon>Chytridiales</taxon>
        <taxon>Chytriomycetaceae</taxon>
        <taxon>Chytriomyces</taxon>
    </lineage>
</organism>
<comment type="caution">
    <text evidence="3">The sequence shown here is derived from an EMBL/GenBank/DDBJ whole genome shotgun (WGS) entry which is preliminary data.</text>
</comment>
<dbReference type="InterPro" id="IPR052595">
    <property type="entry name" value="LRRC69/RLP"/>
</dbReference>
<evidence type="ECO:0000313" key="4">
    <source>
        <dbReference type="Proteomes" id="UP000320333"/>
    </source>
</evidence>
<evidence type="ECO:0000313" key="3">
    <source>
        <dbReference type="EMBL" id="TPX66005.1"/>
    </source>
</evidence>
<keyword evidence="2" id="KW-1133">Transmembrane helix</keyword>
<dbReference type="PANTHER" id="PTHR48057">
    <property type="entry name" value="LEUCINE-RICH REPEAT SERINE/THREONINE-PROTEIN KINASE 1"/>
    <property type="match status" value="1"/>
</dbReference>
<dbReference type="Gene3D" id="3.80.10.10">
    <property type="entry name" value="Ribonuclease Inhibitor"/>
    <property type="match status" value="1"/>
</dbReference>
<name>A0A507ERQ0_9FUNG</name>
<dbReference type="InterPro" id="IPR001611">
    <property type="entry name" value="Leu-rich_rpt"/>
</dbReference>
<dbReference type="OrthoDB" id="10463003at2759"/>
<feature type="transmembrane region" description="Helical" evidence="2">
    <location>
        <begin position="139"/>
        <end position="156"/>
    </location>
</feature>
<protein>
    <submittedName>
        <fullName evidence="3">Uncharacterized protein</fullName>
    </submittedName>
</protein>
<accession>A0A507ERQ0</accession>
<keyword evidence="4" id="KW-1185">Reference proteome</keyword>
<dbReference type="InterPro" id="IPR032675">
    <property type="entry name" value="LRR_dom_sf"/>
</dbReference>
<feature type="region of interest" description="Disordered" evidence="1">
    <location>
        <begin position="513"/>
        <end position="537"/>
    </location>
</feature>
<gene>
    <name evidence="3" type="ORF">CcCBS67573_g07954</name>
</gene>